<gene>
    <name evidence="7" type="ORF">S03H2_00579</name>
</gene>
<organism evidence="7">
    <name type="scientific">marine sediment metagenome</name>
    <dbReference type="NCBI Taxonomy" id="412755"/>
    <lineage>
        <taxon>unclassified sequences</taxon>
        <taxon>metagenomes</taxon>
        <taxon>ecological metagenomes</taxon>
    </lineage>
</organism>
<dbReference type="InterPro" id="IPR003171">
    <property type="entry name" value="Mehydrof_redctse-like"/>
</dbReference>
<reference evidence="7" key="1">
    <citation type="journal article" date="2014" name="Front. Microbiol.">
        <title>High frequency of phylogenetically diverse reductive dehalogenase-homologous genes in deep subseafloor sedimentary metagenomes.</title>
        <authorList>
            <person name="Kawai M."/>
            <person name="Futagami T."/>
            <person name="Toyoda A."/>
            <person name="Takaki Y."/>
            <person name="Nishi S."/>
            <person name="Hori S."/>
            <person name="Arai W."/>
            <person name="Tsubouchi T."/>
            <person name="Morono Y."/>
            <person name="Uchiyama I."/>
            <person name="Ito T."/>
            <person name="Fujiyama A."/>
            <person name="Inagaki F."/>
            <person name="Takami H."/>
        </authorList>
    </citation>
    <scope>NUCLEOTIDE SEQUENCE</scope>
    <source>
        <strain evidence="7">Expedition CK06-06</strain>
    </source>
</reference>
<dbReference type="CDD" id="cd00537">
    <property type="entry name" value="MTHFR"/>
    <property type="match status" value="1"/>
</dbReference>
<dbReference type="PANTHER" id="PTHR45754">
    <property type="entry name" value="METHYLENETETRAHYDROFOLATE REDUCTASE"/>
    <property type="match status" value="1"/>
</dbReference>
<sequence>MSLQPLLEAGKFVVTAEVGPLKGTDTTETEEAAELLLGKVDATNVTDQQSSVMRLGSLAICHLLKEKGLDPVFQLTCRDRNRLALQSDLLSAYILGIKNVLAITGDLPSLGDHPQAKPVYDLDSVQLLWAIKRLNEGYDMIGNELKGKPDFFPGAVVNPGADTEAAFELQLISMEKKIMAGARFFQTQAVYDMDAFARFMKRAEGFNTPILAGVIPLKSAGMARFMNKNVAGVFVPEDLINKMAEAEDKARTGIDIAINIIQELKDICQGVHIMAIGWEKRVPEIVELAGLLPRPVL</sequence>
<protein>
    <submittedName>
        <fullName evidence="7">Uncharacterized protein</fullName>
    </submittedName>
</protein>
<dbReference type="UniPathway" id="UPA00193"/>
<comment type="caution">
    <text evidence="7">The sequence shown here is derived from an EMBL/GenBank/DDBJ whole genome shotgun (WGS) entry which is preliminary data.</text>
</comment>
<dbReference type="GO" id="GO:0004489">
    <property type="term" value="F:methylenetetrahydrofolate reductase [NAD(P)H] activity"/>
    <property type="evidence" value="ECO:0007669"/>
    <property type="project" value="InterPro"/>
</dbReference>
<dbReference type="PANTHER" id="PTHR45754:SF3">
    <property type="entry name" value="METHYLENETETRAHYDROFOLATE REDUCTASE (NADPH)"/>
    <property type="match status" value="1"/>
</dbReference>
<evidence type="ECO:0000256" key="5">
    <source>
        <dbReference type="ARBA" id="ARBA00022827"/>
    </source>
</evidence>
<dbReference type="GO" id="GO:0035999">
    <property type="term" value="P:tetrahydrofolate interconversion"/>
    <property type="evidence" value="ECO:0007669"/>
    <property type="project" value="UniProtKB-UniPathway"/>
</dbReference>
<dbReference type="InterPro" id="IPR029041">
    <property type="entry name" value="FAD-linked_oxidoreductase-like"/>
</dbReference>
<dbReference type="SUPFAM" id="SSF51730">
    <property type="entry name" value="FAD-linked oxidoreductase"/>
    <property type="match status" value="1"/>
</dbReference>
<accession>X1F4N6</accession>
<dbReference type="EMBL" id="BARU01000124">
    <property type="protein sequence ID" value="GAH27500.1"/>
    <property type="molecule type" value="Genomic_DNA"/>
</dbReference>
<dbReference type="Pfam" id="PF02219">
    <property type="entry name" value="MTHFR"/>
    <property type="match status" value="1"/>
</dbReference>
<keyword evidence="5" id="KW-0274">FAD</keyword>
<dbReference type="GO" id="GO:0071949">
    <property type="term" value="F:FAD binding"/>
    <property type="evidence" value="ECO:0007669"/>
    <property type="project" value="TreeGrafter"/>
</dbReference>
<comment type="similarity">
    <text evidence="3">Belongs to the methylenetetrahydrofolate reductase family.</text>
</comment>
<evidence type="ECO:0000313" key="7">
    <source>
        <dbReference type="EMBL" id="GAH27500.1"/>
    </source>
</evidence>
<evidence type="ECO:0000256" key="4">
    <source>
        <dbReference type="ARBA" id="ARBA00022630"/>
    </source>
</evidence>
<comment type="pathway">
    <text evidence="2">One-carbon metabolism; tetrahydrofolate interconversion.</text>
</comment>
<evidence type="ECO:0000256" key="3">
    <source>
        <dbReference type="ARBA" id="ARBA00006743"/>
    </source>
</evidence>
<evidence type="ECO:0000256" key="2">
    <source>
        <dbReference type="ARBA" id="ARBA00004777"/>
    </source>
</evidence>
<name>X1F4N6_9ZZZZ</name>
<dbReference type="GO" id="GO:0009086">
    <property type="term" value="P:methionine biosynthetic process"/>
    <property type="evidence" value="ECO:0007669"/>
    <property type="project" value="TreeGrafter"/>
</dbReference>
<evidence type="ECO:0000256" key="1">
    <source>
        <dbReference type="ARBA" id="ARBA00001974"/>
    </source>
</evidence>
<proteinExistence type="inferred from homology"/>
<keyword evidence="6" id="KW-0560">Oxidoreductase</keyword>
<dbReference type="Gene3D" id="3.20.20.220">
    <property type="match status" value="1"/>
</dbReference>
<dbReference type="GO" id="GO:0005829">
    <property type="term" value="C:cytosol"/>
    <property type="evidence" value="ECO:0007669"/>
    <property type="project" value="TreeGrafter"/>
</dbReference>
<evidence type="ECO:0000256" key="6">
    <source>
        <dbReference type="ARBA" id="ARBA00023002"/>
    </source>
</evidence>
<dbReference type="AlphaFoldDB" id="X1F4N6"/>
<comment type="cofactor">
    <cofactor evidence="1">
        <name>FAD</name>
        <dbReference type="ChEBI" id="CHEBI:57692"/>
    </cofactor>
</comment>
<keyword evidence="4" id="KW-0285">Flavoprotein</keyword>